<feature type="region of interest" description="Disordered" evidence="1">
    <location>
        <begin position="231"/>
        <end position="276"/>
    </location>
</feature>
<gene>
    <name evidence="2" type="ORF">FN846DRAFT_406507</name>
</gene>
<dbReference type="OrthoDB" id="5358129at2759"/>
<dbReference type="Proteomes" id="UP000326924">
    <property type="component" value="Unassembled WGS sequence"/>
</dbReference>
<dbReference type="AlphaFoldDB" id="A0A5J5EH06"/>
<reference evidence="2 3" key="1">
    <citation type="submission" date="2019-09" db="EMBL/GenBank/DDBJ databases">
        <title>Draft genome of the ectomycorrhizal ascomycete Sphaerosporella brunnea.</title>
        <authorList>
            <consortium name="DOE Joint Genome Institute"/>
            <person name="Benucci G.M."/>
            <person name="Marozzi G."/>
            <person name="Antonielli L."/>
            <person name="Sanchez S."/>
            <person name="Marco P."/>
            <person name="Wang X."/>
            <person name="Falini L.B."/>
            <person name="Barry K."/>
            <person name="Haridas S."/>
            <person name="Lipzen A."/>
            <person name="Labutti K."/>
            <person name="Grigoriev I.V."/>
            <person name="Murat C."/>
            <person name="Martin F."/>
            <person name="Albertini E."/>
            <person name="Donnini D."/>
            <person name="Bonito G."/>
        </authorList>
    </citation>
    <scope>NUCLEOTIDE SEQUENCE [LARGE SCALE GENOMIC DNA]</scope>
    <source>
        <strain evidence="2 3">Sb_GMNB300</strain>
    </source>
</reference>
<organism evidence="2 3">
    <name type="scientific">Sphaerosporella brunnea</name>
    <dbReference type="NCBI Taxonomy" id="1250544"/>
    <lineage>
        <taxon>Eukaryota</taxon>
        <taxon>Fungi</taxon>
        <taxon>Dikarya</taxon>
        <taxon>Ascomycota</taxon>
        <taxon>Pezizomycotina</taxon>
        <taxon>Pezizomycetes</taxon>
        <taxon>Pezizales</taxon>
        <taxon>Pyronemataceae</taxon>
        <taxon>Sphaerosporella</taxon>
    </lineage>
</organism>
<evidence type="ECO:0000313" key="3">
    <source>
        <dbReference type="Proteomes" id="UP000326924"/>
    </source>
</evidence>
<comment type="caution">
    <text evidence="2">The sequence shown here is derived from an EMBL/GenBank/DDBJ whole genome shotgun (WGS) entry which is preliminary data.</text>
</comment>
<accession>A0A5J5EH06</accession>
<name>A0A5J5EH06_9PEZI</name>
<evidence type="ECO:0000313" key="2">
    <source>
        <dbReference type="EMBL" id="KAA8894551.1"/>
    </source>
</evidence>
<dbReference type="EMBL" id="VXIS01000331">
    <property type="protein sequence ID" value="KAA8894551.1"/>
    <property type="molecule type" value="Genomic_DNA"/>
</dbReference>
<keyword evidence="3" id="KW-1185">Reference proteome</keyword>
<sequence length="276" mass="30987">MFVSPRTPPHSLTLSPTITMFNLLPAPIICTIFDSTNSLTAATSLSQCSRFLSQTWKSHLASLDLSRTFDSDPRWRSEKYRFFAVSIVRARLEATGEPFPTTNDTIKAGYKTAGIINRTAREISAALPAATSAVETKWREYVLVKTLYMLWIASITGGGPCDPEYWVDTPEMVAFLLQPRWREFGYPNLAGLKNVVVAIEKAPSAQIGEICAKIEERVKRNRELVGADIAEIEGEEGGGVDENLPDDYYDDSDLDDLSELEEDEEFFVEEYDEDEY</sequence>
<evidence type="ECO:0000256" key="1">
    <source>
        <dbReference type="SAM" id="MobiDB-lite"/>
    </source>
</evidence>
<protein>
    <submittedName>
        <fullName evidence="2">Uncharacterized protein</fullName>
    </submittedName>
</protein>
<dbReference type="InParanoid" id="A0A5J5EH06"/>
<proteinExistence type="predicted"/>